<dbReference type="InterPro" id="IPR012340">
    <property type="entry name" value="NA-bd_OB-fold"/>
</dbReference>
<dbReference type="GO" id="GO:0009295">
    <property type="term" value="C:nucleoid"/>
    <property type="evidence" value="ECO:0007669"/>
    <property type="project" value="TreeGrafter"/>
</dbReference>
<feature type="region of interest" description="Disordered" evidence="4">
    <location>
        <begin position="104"/>
        <end position="160"/>
    </location>
</feature>
<dbReference type="GO" id="GO:0006260">
    <property type="term" value="P:DNA replication"/>
    <property type="evidence" value="ECO:0007669"/>
    <property type="project" value="InterPro"/>
</dbReference>
<dbReference type="CDD" id="cd04496">
    <property type="entry name" value="SSB_OBF"/>
    <property type="match status" value="1"/>
</dbReference>
<dbReference type="InterPro" id="IPR000424">
    <property type="entry name" value="Primosome_PriB/ssb"/>
</dbReference>
<keyword evidence="1 2" id="KW-0238">DNA-binding</keyword>
<dbReference type="PANTHER" id="PTHR10302:SF27">
    <property type="entry name" value="SINGLE-STRANDED DNA-BINDING PROTEIN"/>
    <property type="match status" value="1"/>
</dbReference>
<dbReference type="GO" id="GO:0003697">
    <property type="term" value="F:single-stranded DNA binding"/>
    <property type="evidence" value="ECO:0007669"/>
    <property type="project" value="UniProtKB-UniRule"/>
</dbReference>
<proteinExistence type="inferred from homology"/>
<dbReference type="Proteomes" id="UP000220045">
    <property type="component" value="Unassembled WGS sequence"/>
</dbReference>
<evidence type="ECO:0000313" key="6">
    <source>
        <dbReference type="Proteomes" id="UP000220045"/>
    </source>
</evidence>
<dbReference type="RefSeq" id="WP_098096907.1">
    <property type="nucleotide sequence ID" value="NZ_NUEL01000085.1"/>
</dbReference>
<organism evidence="5 6">
    <name type="scientific">Bacillus wiedmannii</name>
    <dbReference type="NCBI Taxonomy" id="1890302"/>
    <lineage>
        <taxon>Bacteria</taxon>
        <taxon>Bacillati</taxon>
        <taxon>Bacillota</taxon>
        <taxon>Bacilli</taxon>
        <taxon>Bacillales</taxon>
        <taxon>Bacillaceae</taxon>
        <taxon>Bacillus</taxon>
        <taxon>Bacillus cereus group</taxon>
    </lineage>
</organism>
<dbReference type="EMBL" id="NUEL01000085">
    <property type="protein sequence ID" value="PEI99645.1"/>
    <property type="molecule type" value="Genomic_DNA"/>
</dbReference>
<dbReference type="Gene3D" id="2.40.50.140">
    <property type="entry name" value="Nucleic acid-binding proteins"/>
    <property type="match status" value="1"/>
</dbReference>
<feature type="compositionally biased region" description="Low complexity" evidence="4">
    <location>
        <begin position="113"/>
        <end position="160"/>
    </location>
</feature>
<reference evidence="5 6" key="1">
    <citation type="submission" date="2017-09" db="EMBL/GenBank/DDBJ databases">
        <title>Large-scale bioinformatics analysis of Bacillus genomes uncovers conserved roles of natural products in bacterial physiology.</title>
        <authorList>
            <consortium name="Agbiome Team Llc"/>
            <person name="Bleich R.M."/>
            <person name="Grubbs K.J."/>
            <person name="Santa Maria K.C."/>
            <person name="Allen S.E."/>
            <person name="Farag S."/>
            <person name="Shank E.A."/>
            <person name="Bowers A."/>
        </authorList>
    </citation>
    <scope>NUCLEOTIDE SEQUENCE [LARGE SCALE GENOMIC DNA]</scope>
    <source>
        <strain evidence="5 6">AFS004017</strain>
    </source>
</reference>
<dbReference type="Pfam" id="PF00436">
    <property type="entry name" value="SSB"/>
    <property type="match status" value="1"/>
</dbReference>
<dbReference type="InterPro" id="IPR011344">
    <property type="entry name" value="ssDNA-bd"/>
</dbReference>
<dbReference type="AlphaFoldDB" id="A0A2A7VQJ6"/>
<dbReference type="PIRSF" id="PIRSF002070">
    <property type="entry name" value="SSB"/>
    <property type="match status" value="1"/>
</dbReference>
<evidence type="ECO:0000256" key="1">
    <source>
        <dbReference type="ARBA" id="ARBA00023125"/>
    </source>
</evidence>
<protein>
    <recommendedName>
        <fullName evidence="2 3">Single-stranded DNA-binding protein</fullName>
        <shortName evidence="2">SSB</shortName>
    </recommendedName>
</protein>
<name>A0A2A7VQJ6_9BACI</name>
<accession>A0A2A7VQJ6</accession>
<dbReference type="HAMAP" id="MF_00984">
    <property type="entry name" value="SSB"/>
    <property type="match status" value="1"/>
</dbReference>
<evidence type="ECO:0000313" key="5">
    <source>
        <dbReference type="EMBL" id="PEI99645.1"/>
    </source>
</evidence>
<evidence type="ECO:0000256" key="4">
    <source>
        <dbReference type="SAM" id="MobiDB-lite"/>
    </source>
</evidence>
<comment type="caution">
    <text evidence="5">The sequence shown here is derived from an EMBL/GenBank/DDBJ whole genome shotgun (WGS) entry which is preliminary data.</text>
</comment>
<comment type="subunit">
    <text evidence="2">Homotetramer.</text>
</comment>
<sequence>MNNVTLVGRLTKAVDLRYTPNGVAVASGTIAVPHDYKDEQGNRGADFINIVIWRGQAENTANHTEKGQRVAITGKLKSRNYEAEQGHTVWVTEVHADNVEFLDKPQGVDQQGNNNQQYNNNNNQYNNNNNQQNNNNNRNNNNQNRNNNNNNYNNNRNNNR</sequence>
<comment type="caution">
    <text evidence="2">Lacks conserved residue(s) required for the propagation of feature annotation.</text>
</comment>
<dbReference type="PANTHER" id="PTHR10302">
    <property type="entry name" value="SINGLE-STRANDED DNA-BINDING PROTEIN"/>
    <property type="match status" value="1"/>
</dbReference>
<dbReference type="PROSITE" id="PS50935">
    <property type="entry name" value="SSB"/>
    <property type="match status" value="1"/>
</dbReference>
<gene>
    <name evidence="5" type="ORF">CN684_31160</name>
</gene>
<evidence type="ECO:0000256" key="3">
    <source>
        <dbReference type="PIRNR" id="PIRNR002070"/>
    </source>
</evidence>
<dbReference type="NCBIfam" id="TIGR00621">
    <property type="entry name" value="ssb"/>
    <property type="match status" value="1"/>
</dbReference>
<evidence type="ECO:0000256" key="2">
    <source>
        <dbReference type="HAMAP-Rule" id="MF_00984"/>
    </source>
</evidence>
<dbReference type="SUPFAM" id="SSF50249">
    <property type="entry name" value="Nucleic acid-binding proteins"/>
    <property type="match status" value="1"/>
</dbReference>